<dbReference type="GO" id="GO:0070593">
    <property type="term" value="P:dendrite self-avoidance"/>
    <property type="evidence" value="ECO:0007669"/>
    <property type="project" value="TreeGrafter"/>
</dbReference>
<sequence>MLNYFYLALHTGNPYIRPIANVTAVAGTTVVVHCRVAGYPITLIRWLKNSLTLPLNIRQTVLSNGTMIIRDVTKRPDEGLYSCRASNNQGIMATKMFHLTVQIPPEIAPFSNVTLTQGERTQLLCTVNRGDTPMNITWYKDGEDIPPGHGIQIHYTEFSSTLGIADASVSHEGSYTCEAQNHAASATFTGYLTVNVMPAIIVRPTETEAVFNGSVQMPCSTSGKPKPTIVWKIRAKGQTLFQNINLSEERFELLPNGTLSILQVREEDEGLYMCHIFNDVGEDGQSAQLTVYIPARFDIHEQNQTVSLNSSITLTCAAYGNGPLELQWYKNGVIYEALEIENQYEISTAEGSKPWRSTLTIYQSQRDDTALYKCTAFNKHGEDESFIQLFVQEAPEAPVDLRVISVSNRNVTIAWQLGFDGNSPHTGFSIEYKNDSDAWQGGLPTIHLPNNFTVYEYTISRLHAAYTYNVRISAFNGLGISPPSEEILFTTLEEAPSGPPLHIEAVALTSQSIKVTWRQPRADLQNGILNGYTIRYRDKQTPFQSLPASSLTGYIESCTLEQLNKFTEYTIQLKAYNSEGEGPWSPEVVIMTMEDGKCGKGEGGGANFIADKFQTITISK</sequence>
<dbReference type="InterPro" id="IPR036116">
    <property type="entry name" value="FN3_sf"/>
</dbReference>
<comment type="caution">
    <text evidence="5">The sequence shown here is derived from an EMBL/GenBank/DDBJ whole genome shotgun (WGS) entry which is preliminary data.</text>
</comment>
<dbReference type="SMART" id="SM00409">
    <property type="entry name" value="IG"/>
    <property type="match status" value="4"/>
</dbReference>
<feature type="domain" description="Fibronectin type-III" evidence="4">
    <location>
        <begin position="499"/>
        <end position="595"/>
    </location>
</feature>
<dbReference type="InterPro" id="IPR013098">
    <property type="entry name" value="Ig_I-set"/>
</dbReference>
<dbReference type="Gene3D" id="2.60.40.10">
    <property type="entry name" value="Immunoglobulins"/>
    <property type="match status" value="6"/>
</dbReference>
<dbReference type="InterPro" id="IPR036179">
    <property type="entry name" value="Ig-like_dom_sf"/>
</dbReference>
<dbReference type="EMBL" id="MRZV01001855">
    <property type="protein sequence ID" value="PIK35630.1"/>
    <property type="molecule type" value="Genomic_DNA"/>
</dbReference>
<dbReference type="SMART" id="SM00060">
    <property type="entry name" value="FN3"/>
    <property type="match status" value="2"/>
</dbReference>
<keyword evidence="1" id="KW-0677">Repeat</keyword>
<dbReference type="GO" id="GO:0007411">
    <property type="term" value="P:axon guidance"/>
    <property type="evidence" value="ECO:0007669"/>
    <property type="project" value="TreeGrafter"/>
</dbReference>
<dbReference type="InterPro" id="IPR003961">
    <property type="entry name" value="FN3_dom"/>
</dbReference>
<accession>A0A2G8JIQ5</accession>
<reference evidence="5 6" key="1">
    <citation type="journal article" date="2017" name="PLoS Biol.">
        <title>The sea cucumber genome provides insights into morphological evolution and visceral regeneration.</title>
        <authorList>
            <person name="Zhang X."/>
            <person name="Sun L."/>
            <person name="Yuan J."/>
            <person name="Sun Y."/>
            <person name="Gao Y."/>
            <person name="Zhang L."/>
            <person name="Li S."/>
            <person name="Dai H."/>
            <person name="Hamel J.F."/>
            <person name="Liu C."/>
            <person name="Yu Y."/>
            <person name="Liu S."/>
            <person name="Lin W."/>
            <person name="Guo K."/>
            <person name="Jin S."/>
            <person name="Xu P."/>
            <person name="Storey K.B."/>
            <person name="Huan P."/>
            <person name="Zhang T."/>
            <person name="Zhou Y."/>
            <person name="Zhang J."/>
            <person name="Lin C."/>
            <person name="Li X."/>
            <person name="Xing L."/>
            <person name="Huo D."/>
            <person name="Sun M."/>
            <person name="Wang L."/>
            <person name="Mercier A."/>
            <person name="Li F."/>
            <person name="Yang H."/>
            <person name="Xiang J."/>
        </authorList>
    </citation>
    <scope>NUCLEOTIDE SEQUENCE [LARGE SCALE GENOMIC DNA]</scope>
    <source>
        <strain evidence="5">Shaxun</strain>
        <tissue evidence="5">Muscle</tissue>
    </source>
</reference>
<dbReference type="Pfam" id="PF13927">
    <property type="entry name" value="Ig_3"/>
    <property type="match status" value="1"/>
</dbReference>
<evidence type="ECO:0000259" key="3">
    <source>
        <dbReference type="PROSITE" id="PS50835"/>
    </source>
</evidence>
<dbReference type="FunFam" id="2.60.40.10:FF:000120">
    <property type="entry name" value="Down syndrome cell adhesion molecule like 1"/>
    <property type="match status" value="1"/>
</dbReference>
<dbReference type="PANTHER" id="PTHR10075:SF14">
    <property type="entry name" value="CELL ADHESION MOLECULE DSCAM2-RELATED"/>
    <property type="match status" value="1"/>
</dbReference>
<dbReference type="CDD" id="cd00063">
    <property type="entry name" value="FN3"/>
    <property type="match status" value="2"/>
</dbReference>
<dbReference type="SMART" id="SM00408">
    <property type="entry name" value="IGc2"/>
    <property type="match status" value="4"/>
</dbReference>
<dbReference type="Pfam" id="PF07679">
    <property type="entry name" value="I-set"/>
    <property type="match status" value="3"/>
</dbReference>
<protein>
    <submittedName>
        <fullName evidence="5">Putative Down syndrome cell adhesion molecule-like</fullName>
    </submittedName>
</protein>
<dbReference type="InterPro" id="IPR003599">
    <property type="entry name" value="Ig_sub"/>
</dbReference>
<feature type="domain" description="Fibronectin type-III" evidence="4">
    <location>
        <begin position="397"/>
        <end position="494"/>
    </location>
</feature>
<dbReference type="InterPro" id="IPR013783">
    <property type="entry name" value="Ig-like_fold"/>
</dbReference>
<dbReference type="SUPFAM" id="SSF49265">
    <property type="entry name" value="Fibronectin type III"/>
    <property type="match status" value="1"/>
</dbReference>
<keyword evidence="6" id="KW-1185">Reference proteome</keyword>
<evidence type="ECO:0000256" key="1">
    <source>
        <dbReference type="ARBA" id="ARBA00022737"/>
    </source>
</evidence>
<feature type="domain" description="Ig-like" evidence="3">
    <location>
        <begin position="105"/>
        <end position="189"/>
    </location>
</feature>
<feature type="domain" description="Ig-like" evidence="3">
    <location>
        <begin position="14"/>
        <end position="100"/>
    </location>
</feature>
<dbReference type="GO" id="GO:0098632">
    <property type="term" value="F:cell-cell adhesion mediator activity"/>
    <property type="evidence" value="ECO:0007669"/>
    <property type="project" value="TreeGrafter"/>
</dbReference>
<dbReference type="CDD" id="cd20958">
    <property type="entry name" value="IgI_5_Dscam"/>
    <property type="match status" value="1"/>
</dbReference>
<dbReference type="InterPro" id="IPR007110">
    <property type="entry name" value="Ig-like_dom"/>
</dbReference>
<name>A0A2G8JIQ5_STIJA</name>
<evidence type="ECO:0000313" key="6">
    <source>
        <dbReference type="Proteomes" id="UP000230750"/>
    </source>
</evidence>
<organism evidence="5 6">
    <name type="scientific">Stichopus japonicus</name>
    <name type="common">Sea cucumber</name>
    <dbReference type="NCBI Taxonomy" id="307972"/>
    <lineage>
        <taxon>Eukaryota</taxon>
        <taxon>Metazoa</taxon>
        <taxon>Echinodermata</taxon>
        <taxon>Eleutherozoa</taxon>
        <taxon>Echinozoa</taxon>
        <taxon>Holothuroidea</taxon>
        <taxon>Aspidochirotacea</taxon>
        <taxon>Aspidochirotida</taxon>
        <taxon>Stichopodidae</taxon>
        <taxon>Apostichopus</taxon>
    </lineage>
</organism>
<dbReference type="STRING" id="307972.A0A2G8JIQ5"/>
<feature type="domain" description="Ig-like" evidence="3">
    <location>
        <begin position="294"/>
        <end position="388"/>
    </location>
</feature>
<dbReference type="PROSITE" id="PS50835">
    <property type="entry name" value="IG_LIKE"/>
    <property type="match status" value="4"/>
</dbReference>
<dbReference type="GO" id="GO:0005886">
    <property type="term" value="C:plasma membrane"/>
    <property type="evidence" value="ECO:0007669"/>
    <property type="project" value="TreeGrafter"/>
</dbReference>
<dbReference type="Pfam" id="PF00041">
    <property type="entry name" value="fn3"/>
    <property type="match status" value="2"/>
</dbReference>
<dbReference type="AlphaFoldDB" id="A0A2G8JIQ5"/>
<dbReference type="InterPro" id="IPR003598">
    <property type="entry name" value="Ig_sub2"/>
</dbReference>
<feature type="domain" description="Ig-like" evidence="3">
    <location>
        <begin position="198"/>
        <end position="290"/>
    </location>
</feature>
<evidence type="ECO:0000259" key="4">
    <source>
        <dbReference type="PROSITE" id="PS50853"/>
    </source>
</evidence>
<dbReference type="GO" id="GO:0007156">
    <property type="term" value="P:homophilic cell adhesion via plasma membrane adhesion molecules"/>
    <property type="evidence" value="ECO:0007669"/>
    <property type="project" value="TreeGrafter"/>
</dbReference>
<dbReference type="SUPFAM" id="SSF48726">
    <property type="entry name" value="Immunoglobulin"/>
    <property type="match status" value="4"/>
</dbReference>
<dbReference type="GO" id="GO:0030424">
    <property type="term" value="C:axon"/>
    <property type="evidence" value="ECO:0007669"/>
    <property type="project" value="TreeGrafter"/>
</dbReference>
<evidence type="ECO:0000313" key="5">
    <source>
        <dbReference type="EMBL" id="PIK35630.1"/>
    </source>
</evidence>
<keyword evidence="2" id="KW-0393">Immunoglobulin domain</keyword>
<dbReference type="PROSITE" id="PS50853">
    <property type="entry name" value="FN3"/>
    <property type="match status" value="2"/>
</dbReference>
<dbReference type="Proteomes" id="UP000230750">
    <property type="component" value="Unassembled WGS sequence"/>
</dbReference>
<evidence type="ECO:0000256" key="2">
    <source>
        <dbReference type="ARBA" id="ARBA00023319"/>
    </source>
</evidence>
<gene>
    <name evidence="5" type="ORF">BSL78_27542</name>
</gene>
<proteinExistence type="predicted"/>
<dbReference type="FunFam" id="2.60.40.10:FF:000333">
    <property type="entry name" value="Down syndrome cell adhesion molecule"/>
    <property type="match status" value="1"/>
</dbReference>
<dbReference type="OrthoDB" id="10001713at2759"/>
<dbReference type="PANTHER" id="PTHR10075">
    <property type="entry name" value="BASIGIN RELATED"/>
    <property type="match status" value="1"/>
</dbReference>